<dbReference type="AlphaFoldDB" id="A0A0K9Q5A2"/>
<organism evidence="8 9">
    <name type="scientific">Zostera marina</name>
    <name type="common">Eelgrass</name>
    <dbReference type="NCBI Taxonomy" id="29655"/>
    <lineage>
        <taxon>Eukaryota</taxon>
        <taxon>Viridiplantae</taxon>
        <taxon>Streptophyta</taxon>
        <taxon>Embryophyta</taxon>
        <taxon>Tracheophyta</taxon>
        <taxon>Spermatophyta</taxon>
        <taxon>Magnoliopsida</taxon>
        <taxon>Liliopsida</taxon>
        <taxon>Zosteraceae</taxon>
        <taxon>Zostera</taxon>
    </lineage>
</organism>
<protein>
    <submittedName>
        <fullName evidence="8">Transmembrane protein 56</fullName>
    </submittedName>
</protein>
<feature type="transmembrane region" description="Helical" evidence="6">
    <location>
        <begin position="69"/>
        <end position="92"/>
    </location>
</feature>
<evidence type="ECO:0000256" key="3">
    <source>
        <dbReference type="ARBA" id="ARBA00022989"/>
    </source>
</evidence>
<dbReference type="InterPro" id="IPR006634">
    <property type="entry name" value="TLC-dom"/>
</dbReference>
<keyword evidence="3 6" id="KW-1133">Transmembrane helix</keyword>
<dbReference type="GO" id="GO:0016020">
    <property type="term" value="C:membrane"/>
    <property type="evidence" value="ECO:0007669"/>
    <property type="project" value="UniProtKB-SubCell"/>
</dbReference>
<dbReference type="PANTHER" id="PTHR13439:SF71">
    <property type="entry name" value="EXPRESSED PROTEIN"/>
    <property type="match status" value="1"/>
</dbReference>
<dbReference type="OrthoDB" id="10266980at2759"/>
<reference evidence="9" key="1">
    <citation type="journal article" date="2016" name="Nature">
        <title>The genome of the seagrass Zostera marina reveals angiosperm adaptation to the sea.</title>
        <authorList>
            <person name="Olsen J.L."/>
            <person name="Rouze P."/>
            <person name="Verhelst B."/>
            <person name="Lin Y.-C."/>
            <person name="Bayer T."/>
            <person name="Collen J."/>
            <person name="Dattolo E."/>
            <person name="De Paoli E."/>
            <person name="Dittami S."/>
            <person name="Maumus F."/>
            <person name="Michel G."/>
            <person name="Kersting A."/>
            <person name="Lauritano C."/>
            <person name="Lohaus R."/>
            <person name="Toepel M."/>
            <person name="Tonon T."/>
            <person name="Vanneste K."/>
            <person name="Amirebrahimi M."/>
            <person name="Brakel J."/>
            <person name="Bostroem C."/>
            <person name="Chovatia M."/>
            <person name="Grimwood J."/>
            <person name="Jenkins J.W."/>
            <person name="Jueterbock A."/>
            <person name="Mraz A."/>
            <person name="Stam W.T."/>
            <person name="Tice H."/>
            <person name="Bornberg-Bauer E."/>
            <person name="Green P.J."/>
            <person name="Pearson G.A."/>
            <person name="Procaccini G."/>
            <person name="Duarte C.M."/>
            <person name="Schmutz J."/>
            <person name="Reusch T.B.H."/>
            <person name="Van de Peer Y."/>
        </authorList>
    </citation>
    <scope>NUCLEOTIDE SEQUENCE [LARGE SCALE GENOMIC DNA]</scope>
    <source>
        <strain evidence="9">cv. Finnish</strain>
    </source>
</reference>
<evidence type="ECO:0000256" key="5">
    <source>
        <dbReference type="PROSITE-ProRule" id="PRU00205"/>
    </source>
</evidence>
<sequence length="142" mass="16834">MIFWLFPSLGGMEYVLHHFLSLVSLVYTRFSGEGQLYTYMVLISEATTPGINFRWFLDTAGMKKSTLYLMNGIMMLFSWMLVRILLFIYVFYHEYFHFDQIMKMHRFGFLLVVVVPSVLTVMNVLWFGKIIKGLRKTMNKLD</sequence>
<dbReference type="Pfam" id="PF03798">
    <property type="entry name" value="TRAM_LAG1_CLN8"/>
    <property type="match status" value="1"/>
</dbReference>
<dbReference type="PROSITE" id="PS50922">
    <property type="entry name" value="TLC"/>
    <property type="match status" value="1"/>
</dbReference>
<evidence type="ECO:0000256" key="2">
    <source>
        <dbReference type="ARBA" id="ARBA00022692"/>
    </source>
</evidence>
<feature type="transmembrane region" description="Helical" evidence="6">
    <location>
        <begin position="36"/>
        <end position="57"/>
    </location>
</feature>
<dbReference type="InterPro" id="IPR050846">
    <property type="entry name" value="TLCD"/>
</dbReference>
<name>A0A0K9Q5A2_ZOSMR</name>
<gene>
    <name evidence="8" type="ORF">ZOSMA_103G00700</name>
</gene>
<dbReference type="OMA" id="QWADIRE"/>
<evidence type="ECO:0000259" key="7">
    <source>
        <dbReference type="PROSITE" id="PS50922"/>
    </source>
</evidence>
<feature type="transmembrane region" description="Helical" evidence="6">
    <location>
        <begin position="107"/>
        <end position="128"/>
    </location>
</feature>
<evidence type="ECO:0000256" key="4">
    <source>
        <dbReference type="ARBA" id="ARBA00023136"/>
    </source>
</evidence>
<accession>A0A0K9Q5A2</accession>
<comment type="subcellular location">
    <subcellularLocation>
        <location evidence="1">Membrane</location>
        <topology evidence="1">Multi-pass membrane protein</topology>
    </subcellularLocation>
</comment>
<keyword evidence="9" id="KW-1185">Reference proteome</keyword>
<feature type="domain" description="TLC" evidence="7">
    <location>
        <begin position="1"/>
        <end position="139"/>
    </location>
</feature>
<dbReference type="PANTHER" id="PTHR13439">
    <property type="entry name" value="CT120 PROTEIN"/>
    <property type="match status" value="1"/>
</dbReference>
<dbReference type="SMART" id="SM00724">
    <property type="entry name" value="TLC"/>
    <property type="match status" value="1"/>
</dbReference>
<dbReference type="Proteomes" id="UP000036987">
    <property type="component" value="Unassembled WGS sequence"/>
</dbReference>
<comment type="caution">
    <text evidence="8">The sequence shown here is derived from an EMBL/GenBank/DDBJ whole genome shotgun (WGS) entry which is preliminary data.</text>
</comment>
<dbReference type="STRING" id="29655.A0A0K9Q5A2"/>
<dbReference type="EMBL" id="LFYR01000047">
    <property type="protein sequence ID" value="KMZ76364.1"/>
    <property type="molecule type" value="Genomic_DNA"/>
</dbReference>
<evidence type="ECO:0000256" key="6">
    <source>
        <dbReference type="SAM" id="Phobius"/>
    </source>
</evidence>
<proteinExistence type="predicted"/>
<keyword evidence="4 5" id="KW-0472">Membrane</keyword>
<evidence type="ECO:0000313" key="9">
    <source>
        <dbReference type="Proteomes" id="UP000036987"/>
    </source>
</evidence>
<keyword evidence="2 5" id="KW-0812">Transmembrane</keyword>
<evidence type="ECO:0000256" key="1">
    <source>
        <dbReference type="ARBA" id="ARBA00004141"/>
    </source>
</evidence>
<evidence type="ECO:0000313" key="8">
    <source>
        <dbReference type="EMBL" id="KMZ76364.1"/>
    </source>
</evidence>